<dbReference type="Gene3D" id="1.10.287.130">
    <property type="match status" value="1"/>
</dbReference>
<evidence type="ECO:0000313" key="9">
    <source>
        <dbReference type="EMBL" id="RNI27135.1"/>
    </source>
</evidence>
<dbReference type="SUPFAM" id="SSF55785">
    <property type="entry name" value="PYP-like sensor domain (PAS domain)"/>
    <property type="match status" value="3"/>
</dbReference>
<dbReference type="CDD" id="cd00082">
    <property type="entry name" value="HisKA"/>
    <property type="match status" value="1"/>
</dbReference>
<evidence type="ECO:0000256" key="3">
    <source>
        <dbReference type="ARBA" id="ARBA00022553"/>
    </source>
</evidence>
<keyword evidence="5 9" id="KW-0418">Kinase</keyword>
<evidence type="ECO:0000259" key="8">
    <source>
        <dbReference type="PROSITE" id="PS50113"/>
    </source>
</evidence>
<feature type="domain" description="PAC" evidence="8">
    <location>
        <begin position="87"/>
        <end position="137"/>
    </location>
</feature>
<comment type="caution">
    <text evidence="9">The sequence shown here is derived from an EMBL/GenBank/DDBJ whole genome shotgun (WGS) entry which is preliminary data.</text>
</comment>
<dbReference type="SMART" id="SM00387">
    <property type="entry name" value="HATPase_c"/>
    <property type="match status" value="1"/>
</dbReference>
<dbReference type="InterPro" id="IPR003594">
    <property type="entry name" value="HATPase_dom"/>
</dbReference>
<dbReference type="InterPro" id="IPR013655">
    <property type="entry name" value="PAS_fold_3"/>
</dbReference>
<dbReference type="InterPro" id="IPR000014">
    <property type="entry name" value="PAS"/>
</dbReference>
<dbReference type="InterPro" id="IPR003661">
    <property type="entry name" value="HisK_dim/P_dom"/>
</dbReference>
<evidence type="ECO:0000256" key="4">
    <source>
        <dbReference type="ARBA" id="ARBA00022679"/>
    </source>
</evidence>
<dbReference type="Gene3D" id="3.30.450.20">
    <property type="entry name" value="PAS domain"/>
    <property type="match status" value="3"/>
</dbReference>
<accession>A0A3M9MPK7</accession>
<dbReference type="CDD" id="cd00130">
    <property type="entry name" value="PAS"/>
    <property type="match status" value="3"/>
</dbReference>
<dbReference type="Pfam" id="PF00512">
    <property type="entry name" value="HisKA"/>
    <property type="match status" value="1"/>
</dbReference>
<feature type="domain" description="PAS" evidence="7">
    <location>
        <begin position="270"/>
        <end position="306"/>
    </location>
</feature>
<dbReference type="SMART" id="SM00086">
    <property type="entry name" value="PAC"/>
    <property type="match status" value="2"/>
</dbReference>
<dbReference type="Pfam" id="PF02518">
    <property type="entry name" value="HATPase_c"/>
    <property type="match status" value="1"/>
</dbReference>
<evidence type="ECO:0000259" key="7">
    <source>
        <dbReference type="PROSITE" id="PS50112"/>
    </source>
</evidence>
<dbReference type="InterPro" id="IPR004358">
    <property type="entry name" value="Sig_transdc_His_kin-like_C"/>
</dbReference>
<dbReference type="InterPro" id="IPR005467">
    <property type="entry name" value="His_kinase_dom"/>
</dbReference>
<dbReference type="PRINTS" id="PR00344">
    <property type="entry name" value="BCTRLSENSOR"/>
</dbReference>
<evidence type="ECO:0000256" key="5">
    <source>
        <dbReference type="ARBA" id="ARBA00022777"/>
    </source>
</evidence>
<feature type="domain" description="PAS" evidence="7">
    <location>
        <begin position="138"/>
        <end position="210"/>
    </location>
</feature>
<sequence length="619" mass="71386">MIESITDGTALPREREDYRILFENNPLPMWVFDTDSLQFLMVNASAVKLYGYSKEEFLQMTIKDIRPQEDISTLLQVTASSREPLNYAGEWVHLKKDGTQLYVEVVSHALQEDDGVKRLVVVHDITARKLAEKQLAEAERHAQTILANIVEIIFSFNDKMEMTYVSPQCYSILGYTPQQFYEDKLLWFNLVHPEDRYLFEEALPKIRTSQEQFQMEYRIKTASNDEKWFITRCTGQLNKNGYMTRMDGSAIDITHRKVMEEKLRFADFSIERASEAFLWSRPDGSLVRVNRAACVMLGFREEELLGLRMYEIAPSFGQQDWAKQWASLEELHSLTVETEVKDAAGELHPVEMQLNYFNFEQKSYSFTSIRQIVERKQAEAEKAALTEEMARQNEHLRQFAYIVSHNLRAPVANIVGLTNLYNRKSSADPINSVLISKLERTSQRLDTTIRDLNEILSIRSKTEQVLEKIDLQQVFADIKESLSGQFIQYTGRIHADFLEGKEVMGVKGYVHSIFLNLITNAIKYQDEARDLEIHINTVFSNGYLCLQVQDNGLGIDLVKQGGKIFGLYRRFHPHIDGKGLGLYMIKTQAETMGGWVDVESEVGKGSIFKVYFQIPPYND</sequence>
<dbReference type="InterPro" id="IPR001610">
    <property type="entry name" value="PAC"/>
</dbReference>
<dbReference type="NCBIfam" id="TIGR00229">
    <property type="entry name" value="sensory_box"/>
    <property type="match status" value="3"/>
</dbReference>
<dbReference type="RefSeq" id="WP_123133604.1">
    <property type="nucleotide sequence ID" value="NZ_RJJE01000017.1"/>
</dbReference>
<dbReference type="InterPro" id="IPR052162">
    <property type="entry name" value="Sensor_kinase/Photoreceptor"/>
</dbReference>
<dbReference type="EMBL" id="RJJE01000017">
    <property type="protein sequence ID" value="RNI27135.1"/>
    <property type="molecule type" value="Genomic_DNA"/>
</dbReference>
<protein>
    <recommendedName>
        <fullName evidence="2">histidine kinase</fullName>
        <ecNumber evidence="2">2.7.13.3</ecNumber>
    </recommendedName>
</protein>
<keyword evidence="10" id="KW-1185">Reference proteome</keyword>
<reference evidence="9 10" key="1">
    <citation type="submission" date="2018-11" db="EMBL/GenBank/DDBJ databases">
        <title>Rufibacter latericius sp. nov., isolated from water in Baiyang Lake.</title>
        <authorList>
            <person name="Yang Y."/>
        </authorList>
    </citation>
    <scope>NUCLEOTIDE SEQUENCE [LARGE SCALE GENOMIC DNA]</scope>
    <source>
        <strain evidence="9 10">MCC P1</strain>
    </source>
</reference>
<evidence type="ECO:0000256" key="1">
    <source>
        <dbReference type="ARBA" id="ARBA00000085"/>
    </source>
</evidence>
<dbReference type="SMART" id="SM00388">
    <property type="entry name" value="HisKA"/>
    <property type="match status" value="1"/>
</dbReference>
<dbReference type="Pfam" id="PF13426">
    <property type="entry name" value="PAS_9"/>
    <property type="match status" value="2"/>
</dbReference>
<dbReference type="SUPFAM" id="SSF55874">
    <property type="entry name" value="ATPase domain of HSP90 chaperone/DNA topoisomerase II/histidine kinase"/>
    <property type="match status" value="1"/>
</dbReference>
<dbReference type="PANTHER" id="PTHR43304">
    <property type="entry name" value="PHYTOCHROME-LIKE PROTEIN CPH1"/>
    <property type="match status" value="1"/>
</dbReference>
<dbReference type="CDD" id="cd00075">
    <property type="entry name" value="HATPase"/>
    <property type="match status" value="1"/>
</dbReference>
<dbReference type="Proteomes" id="UP000271010">
    <property type="component" value="Unassembled WGS sequence"/>
</dbReference>
<dbReference type="Gene3D" id="3.30.565.10">
    <property type="entry name" value="Histidine kinase-like ATPase, C-terminal domain"/>
    <property type="match status" value="1"/>
</dbReference>
<dbReference type="GO" id="GO:0000155">
    <property type="term" value="F:phosphorelay sensor kinase activity"/>
    <property type="evidence" value="ECO:0007669"/>
    <property type="project" value="InterPro"/>
</dbReference>
<organism evidence="9 10">
    <name type="scientific">Rufibacter immobilis</name>
    <dbReference type="NCBI Taxonomy" id="1348778"/>
    <lineage>
        <taxon>Bacteria</taxon>
        <taxon>Pseudomonadati</taxon>
        <taxon>Bacteroidota</taxon>
        <taxon>Cytophagia</taxon>
        <taxon>Cytophagales</taxon>
        <taxon>Hymenobacteraceae</taxon>
        <taxon>Rufibacter</taxon>
    </lineage>
</organism>
<dbReference type="PROSITE" id="PS50109">
    <property type="entry name" value="HIS_KIN"/>
    <property type="match status" value="1"/>
</dbReference>
<dbReference type="SUPFAM" id="SSF47384">
    <property type="entry name" value="Homodimeric domain of signal transducing histidine kinase"/>
    <property type="match status" value="1"/>
</dbReference>
<evidence type="ECO:0000256" key="2">
    <source>
        <dbReference type="ARBA" id="ARBA00012438"/>
    </source>
</evidence>
<dbReference type="PROSITE" id="PS50113">
    <property type="entry name" value="PAC"/>
    <property type="match status" value="2"/>
</dbReference>
<dbReference type="EC" id="2.7.13.3" evidence="2"/>
<feature type="domain" description="Histidine kinase" evidence="6">
    <location>
        <begin position="402"/>
        <end position="616"/>
    </location>
</feature>
<dbReference type="InterPro" id="IPR000700">
    <property type="entry name" value="PAS-assoc_C"/>
</dbReference>
<dbReference type="OrthoDB" id="890870at2"/>
<feature type="domain" description="PAS" evidence="7">
    <location>
        <begin position="14"/>
        <end position="76"/>
    </location>
</feature>
<comment type="catalytic activity">
    <reaction evidence="1">
        <text>ATP + protein L-histidine = ADP + protein N-phospho-L-histidine.</text>
        <dbReference type="EC" id="2.7.13.3"/>
    </reaction>
</comment>
<dbReference type="PANTHER" id="PTHR43304:SF1">
    <property type="entry name" value="PAC DOMAIN-CONTAINING PROTEIN"/>
    <property type="match status" value="1"/>
</dbReference>
<evidence type="ECO:0000259" key="6">
    <source>
        <dbReference type="PROSITE" id="PS50109"/>
    </source>
</evidence>
<evidence type="ECO:0000313" key="10">
    <source>
        <dbReference type="Proteomes" id="UP000271010"/>
    </source>
</evidence>
<dbReference type="SMART" id="SM00091">
    <property type="entry name" value="PAS"/>
    <property type="match status" value="3"/>
</dbReference>
<feature type="domain" description="PAC" evidence="8">
    <location>
        <begin position="213"/>
        <end position="265"/>
    </location>
</feature>
<dbReference type="PROSITE" id="PS50112">
    <property type="entry name" value="PAS"/>
    <property type="match status" value="3"/>
</dbReference>
<proteinExistence type="predicted"/>
<dbReference type="InterPro" id="IPR036097">
    <property type="entry name" value="HisK_dim/P_sf"/>
</dbReference>
<dbReference type="Pfam" id="PF08447">
    <property type="entry name" value="PAS_3"/>
    <property type="match status" value="1"/>
</dbReference>
<gene>
    <name evidence="9" type="ORF">EFA69_13240</name>
</gene>
<dbReference type="InterPro" id="IPR036890">
    <property type="entry name" value="HATPase_C_sf"/>
</dbReference>
<keyword evidence="3" id="KW-0597">Phosphoprotein</keyword>
<dbReference type="InterPro" id="IPR035965">
    <property type="entry name" value="PAS-like_dom_sf"/>
</dbReference>
<name>A0A3M9MPK7_9BACT</name>
<dbReference type="AlphaFoldDB" id="A0A3M9MPK7"/>
<keyword evidence="4" id="KW-0808">Transferase</keyword>